<dbReference type="EMBL" id="JARJCN010000137">
    <property type="protein sequence ID" value="KAJ7069085.1"/>
    <property type="molecule type" value="Genomic_DNA"/>
</dbReference>
<accession>A0AAD6TSX0</accession>
<dbReference type="Pfam" id="PF13391">
    <property type="entry name" value="HNH_2"/>
    <property type="match status" value="1"/>
</dbReference>
<proteinExistence type="predicted"/>
<dbReference type="InterPro" id="IPR003615">
    <property type="entry name" value="HNH_nuc"/>
</dbReference>
<evidence type="ECO:0000313" key="4">
    <source>
        <dbReference type="EMBL" id="KAJ7075758.1"/>
    </source>
</evidence>
<protein>
    <recommendedName>
        <fullName evidence="1">HNH nuclease domain-containing protein</fullName>
    </recommendedName>
</protein>
<dbReference type="EMBL" id="JARJCN010000090">
    <property type="protein sequence ID" value="KAJ7075758.1"/>
    <property type="molecule type" value="Genomic_DNA"/>
</dbReference>
<comment type="caution">
    <text evidence="4">The sequence shown here is derived from an EMBL/GenBank/DDBJ whole genome shotgun (WGS) entry which is preliminary data.</text>
</comment>
<evidence type="ECO:0000313" key="2">
    <source>
        <dbReference type="EMBL" id="KAJ7066908.1"/>
    </source>
</evidence>
<dbReference type="Proteomes" id="UP001222325">
    <property type="component" value="Unassembled WGS sequence"/>
</dbReference>
<evidence type="ECO:0000259" key="1">
    <source>
        <dbReference type="Pfam" id="PF13391"/>
    </source>
</evidence>
<keyword evidence="6" id="KW-1185">Reference proteome</keyword>
<evidence type="ECO:0000313" key="5">
    <source>
        <dbReference type="EMBL" id="KAJ7094763.1"/>
    </source>
</evidence>
<dbReference type="EMBL" id="JARJCN010000014">
    <property type="protein sequence ID" value="KAJ7094763.1"/>
    <property type="molecule type" value="Genomic_DNA"/>
</dbReference>
<sequence>MSRLPSLADVQVDHNGRRIWPNLLSAERAALTMGPTNTKYNDPLIGIRVLGFLVQDLWQHSQNTLGLIPYVELIKQITSSLSISGQIVGSEEEAEAQHMRLQTLGLSFRNNLIRVFRSNGGPIPKQSDHSSRPSLDIVRDRIISEMKTPTTAGNAHKHALLRDGYRCMLTGQYDVDSVYLHPELRSRAAATHGLIITQCAHIFLENAQDGEQETSYAASAMAILEVFGHSSTAESLVGGSVHKHFNLLTMRSDLHTLFDHLDFWLEEVENTYTVVSFNNKVFEMALPPPPRVTFRVDPELVAACRAKTTNPPALPSPSLLAIRAACSRVAQMSGAAEQIDQILRDLEDTPVLAEDGGSAHLLSARLSQSSCNPHVKA</sequence>
<feature type="domain" description="HNH nuclease" evidence="1">
    <location>
        <begin position="167"/>
        <end position="263"/>
    </location>
</feature>
<evidence type="ECO:0000313" key="3">
    <source>
        <dbReference type="EMBL" id="KAJ7069085.1"/>
    </source>
</evidence>
<reference evidence="4" key="1">
    <citation type="submission" date="2023-03" db="EMBL/GenBank/DDBJ databases">
        <title>Massive genome expansion in bonnet fungi (Mycena s.s.) driven by repeated elements and novel gene families across ecological guilds.</title>
        <authorList>
            <consortium name="Lawrence Berkeley National Laboratory"/>
            <person name="Harder C.B."/>
            <person name="Miyauchi S."/>
            <person name="Viragh M."/>
            <person name="Kuo A."/>
            <person name="Thoen E."/>
            <person name="Andreopoulos B."/>
            <person name="Lu D."/>
            <person name="Skrede I."/>
            <person name="Drula E."/>
            <person name="Henrissat B."/>
            <person name="Morin E."/>
            <person name="Kohler A."/>
            <person name="Barry K."/>
            <person name="LaButti K."/>
            <person name="Morin E."/>
            <person name="Salamov A."/>
            <person name="Lipzen A."/>
            <person name="Mereny Z."/>
            <person name="Hegedus B."/>
            <person name="Baldrian P."/>
            <person name="Stursova M."/>
            <person name="Weitz H."/>
            <person name="Taylor A."/>
            <person name="Grigoriev I.V."/>
            <person name="Nagy L.G."/>
            <person name="Martin F."/>
            <person name="Kauserud H."/>
        </authorList>
    </citation>
    <scope>NUCLEOTIDE SEQUENCE</scope>
    <source>
        <strain evidence="4">CBHHK173m</strain>
    </source>
</reference>
<dbReference type="AlphaFoldDB" id="A0AAD6TSX0"/>
<dbReference type="EMBL" id="JARJCN010000156">
    <property type="protein sequence ID" value="KAJ7066908.1"/>
    <property type="molecule type" value="Genomic_DNA"/>
</dbReference>
<evidence type="ECO:0000313" key="6">
    <source>
        <dbReference type="Proteomes" id="UP001222325"/>
    </source>
</evidence>
<name>A0AAD6TSX0_9AGAR</name>
<gene>
    <name evidence="5" type="ORF">B0H15DRAFT_947151</name>
    <name evidence="4" type="ORF">B0H15DRAFT_956255</name>
    <name evidence="2" type="ORF">B0H15DRAFT_958252</name>
    <name evidence="3" type="ORF">B0H15DRAFT_968874</name>
</gene>
<organism evidence="4 6">
    <name type="scientific">Mycena belliarum</name>
    <dbReference type="NCBI Taxonomy" id="1033014"/>
    <lineage>
        <taxon>Eukaryota</taxon>
        <taxon>Fungi</taxon>
        <taxon>Dikarya</taxon>
        <taxon>Basidiomycota</taxon>
        <taxon>Agaricomycotina</taxon>
        <taxon>Agaricomycetes</taxon>
        <taxon>Agaricomycetidae</taxon>
        <taxon>Agaricales</taxon>
        <taxon>Marasmiineae</taxon>
        <taxon>Mycenaceae</taxon>
        <taxon>Mycena</taxon>
    </lineage>
</organism>